<proteinExistence type="inferred from homology"/>
<feature type="region of interest" description="Disordered" evidence="5">
    <location>
        <begin position="248"/>
        <end position="271"/>
    </location>
</feature>
<dbReference type="AlphaFoldDB" id="A0A8J4V1H6"/>
<evidence type="ECO:0000256" key="4">
    <source>
        <dbReference type="PROSITE-ProRule" id="PRU00339"/>
    </source>
</evidence>
<organism evidence="7 8">
    <name type="scientific">Polysphondylium violaceum</name>
    <dbReference type="NCBI Taxonomy" id="133409"/>
    <lineage>
        <taxon>Eukaryota</taxon>
        <taxon>Amoebozoa</taxon>
        <taxon>Evosea</taxon>
        <taxon>Eumycetozoa</taxon>
        <taxon>Dictyostelia</taxon>
        <taxon>Dictyosteliales</taxon>
        <taxon>Dictyosteliaceae</taxon>
        <taxon>Polysphondylium</taxon>
    </lineage>
</organism>
<dbReference type="InterPro" id="IPR011990">
    <property type="entry name" value="TPR-like_helical_dom_sf"/>
</dbReference>
<dbReference type="Gene3D" id="1.25.40.10">
    <property type="entry name" value="Tetratricopeptide repeat domain"/>
    <property type="match status" value="1"/>
</dbReference>
<feature type="repeat" description="TPR" evidence="4">
    <location>
        <begin position="212"/>
        <end position="245"/>
    </location>
</feature>
<evidence type="ECO:0000256" key="1">
    <source>
        <dbReference type="ARBA" id="ARBA00008175"/>
    </source>
</evidence>
<gene>
    <name evidence="7" type="ORF">CYY_008213</name>
</gene>
<evidence type="ECO:0000313" key="8">
    <source>
        <dbReference type="Proteomes" id="UP000695562"/>
    </source>
</evidence>
<dbReference type="InterPro" id="IPR047150">
    <property type="entry name" value="SGT"/>
</dbReference>
<feature type="domain" description="SGTA homodimerisation" evidence="6">
    <location>
        <begin position="3"/>
        <end position="61"/>
    </location>
</feature>
<feature type="compositionally biased region" description="Low complexity" evidence="5">
    <location>
        <begin position="250"/>
        <end position="268"/>
    </location>
</feature>
<dbReference type="GO" id="GO:0060090">
    <property type="term" value="F:molecular adaptor activity"/>
    <property type="evidence" value="ECO:0007669"/>
    <property type="project" value="TreeGrafter"/>
</dbReference>
<comment type="caution">
    <text evidence="7">The sequence shown here is derived from an EMBL/GenBank/DDBJ whole genome shotgun (WGS) entry which is preliminary data.</text>
</comment>
<evidence type="ECO:0000256" key="3">
    <source>
        <dbReference type="ARBA" id="ARBA00022803"/>
    </source>
</evidence>
<dbReference type="Proteomes" id="UP000695562">
    <property type="component" value="Unassembled WGS sequence"/>
</dbReference>
<accession>A0A8J4V1H6</accession>
<evidence type="ECO:0000256" key="2">
    <source>
        <dbReference type="ARBA" id="ARBA00022737"/>
    </source>
</evidence>
<dbReference type="EMBL" id="AJWJ01000487">
    <property type="protein sequence ID" value="KAF2070472.1"/>
    <property type="molecule type" value="Genomic_DNA"/>
</dbReference>
<protein>
    <recommendedName>
        <fullName evidence="6">SGTA homodimerisation domain-containing protein</fullName>
    </recommendedName>
</protein>
<dbReference type="PROSITE" id="PS50005">
    <property type="entry name" value="TPR"/>
    <property type="match status" value="2"/>
</dbReference>
<dbReference type="SMART" id="SM00028">
    <property type="entry name" value="TPR"/>
    <property type="match status" value="3"/>
</dbReference>
<comment type="similarity">
    <text evidence="1">Belongs to the SGT family.</text>
</comment>
<dbReference type="GO" id="GO:0006620">
    <property type="term" value="P:post-translational protein targeting to endoplasmic reticulum membrane"/>
    <property type="evidence" value="ECO:0007669"/>
    <property type="project" value="TreeGrafter"/>
</dbReference>
<dbReference type="GO" id="GO:0072380">
    <property type="term" value="C:TRC complex"/>
    <property type="evidence" value="ECO:0007669"/>
    <property type="project" value="TreeGrafter"/>
</dbReference>
<dbReference type="Pfam" id="PF16546">
    <property type="entry name" value="SGTA_dimer"/>
    <property type="match status" value="1"/>
</dbReference>
<evidence type="ECO:0000259" key="6">
    <source>
        <dbReference type="Pfam" id="PF16546"/>
    </source>
</evidence>
<feature type="repeat" description="TPR" evidence="4">
    <location>
        <begin position="178"/>
        <end position="211"/>
    </location>
</feature>
<dbReference type="GO" id="GO:0016020">
    <property type="term" value="C:membrane"/>
    <property type="evidence" value="ECO:0007669"/>
    <property type="project" value="TreeGrafter"/>
</dbReference>
<dbReference type="PROSITE" id="PS50293">
    <property type="entry name" value="TPR_REGION"/>
    <property type="match status" value="1"/>
</dbReference>
<dbReference type="InterPro" id="IPR019734">
    <property type="entry name" value="TPR_rpt"/>
</dbReference>
<sequence length="335" mass="36797">MENKQKLAVSILNFLKETLSTLPADSAESLEVSMDCIRDVFGVNESDPQLQSNASLLDIFTAYSNANNSNNNTTTSETATKLSREQVEQELYSQIPPNLHGSFKQFVDIIEQKGAFNGQDYERVLRASKQKFAESKAVEIKEAAERVKVEGNNKLQSSDFQGALNCYNTAIAYDPTNAIYYANRAATYSSLGQFENAVQDSQESINKNPNYAKAYARLGSANLSLGKNQEAAEAFKKALELEPNNENYKTSLNHANSKSSSSPTTAASGLPDMGGLDFSNLGSLLENPMIKNFASSMMNNPEFKDMLESGGAADMAKQMMNNPDMMKMFSSMMKK</sequence>
<dbReference type="OrthoDB" id="2335338at2759"/>
<keyword evidence="2" id="KW-0677">Repeat</keyword>
<dbReference type="Pfam" id="PF13414">
    <property type="entry name" value="TPR_11"/>
    <property type="match status" value="1"/>
</dbReference>
<dbReference type="Gene3D" id="1.20.5.420">
    <property type="entry name" value="Immunoglobulin FC, subunit C"/>
    <property type="match status" value="1"/>
</dbReference>
<dbReference type="SUPFAM" id="SSF48452">
    <property type="entry name" value="TPR-like"/>
    <property type="match status" value="1"/>
</dbReference>
<dbReference type="PANTHER" id="PTHR45831:SF2">
    <property type="entry name" value="LD24721P"/>
    <property type="match status" value="1"/>
</dbReference>
<keyword evidence="3 4" id="KW-0802">TPR repeat</keyword>
<evidence type="ECO:0000256" key="5">
    <source>
        <dbReference type="SAM" id="MobiDB-lite"/>
    </source>
</evidence>
<reference evidence="7" key="1">
    <citation type="submission" date="2020-01" db="EMBL/GenBank/DDBJ databases">
        <title>Development of genomics and gene disruption for Polysphondylium violaceum indicates a role for the polyketide synthase stlB in stalk morphogenesis.</title>
        <authorList>
            <person name="Narita B."/>
            <person name="Kawabe Y."/>
            <person name="Kin K."/>
            <person name="Saito T."/>
            <person name="Gibbs R."/>
            <person name="Kuspa A."/>
            <person name="Muzny D."/>
            <person name="Queller D."/>
            <person name="Richards S."/>
            <person name="Strassman J."/>
            <person name="Sucgang R."/>
            <person name="Worley K."/>
            <person name="Schaap P."/>
        </authorList>
    </citation>
    <scope>NUCLEOTIDE SEQUENCE</scope>
    <source>
        <strain evidence="7">QSvi11</strain>
    </source>
</reference>
<evidence type="ECO:0000313" key="7">
    <source>
        <dbReference type="EMBL" id="KAF2070472.1"/>
    </source>
</evidence>
<keyword evidence="8" id="KW-1185">Reference proteome</keyword>
<dbReference type="InterPro" id="IPR032374">
    <property type="entry name" value="SGTA_dimer"/>
</dbReference>
<name>A0A8J4V1H6_9MYCE</name>
<dbReference type="Pfam" id="PF00515">
    <property type="entry name" value="TPR_1"/>
    <property type="match status" value="1"/>
</dbReference>
<dbReference type="PANTHER" id="PTHR45831">
    <property type="entry name" value="LD24721P"/>
    <property type="match status" value="1"/>
</dbReference>